<dbReference type="InterPro" id="IPR012695">
    <property type="entry name" value="PrpB"/>
</dbReference>
<dbReference type="SUPFAM" id="SSF51621">
    <property type="entry name" value="Phosphoenolpyruvate/pyruvate domain"/>
    <property type="match status" value="1"/>
</dbReference>
<evidence type="ECO:0000313" key="7">
    <source>
        <dbReference type="EMBL" id="AKG74870.1"/>
    </source>
</evidence>
<dbReference type="NCBIfam" id="TIGR02317">
    <property type="entry name" value="prpB"/>
    <property type="match status" value="1"/>
</dbReference>
<dbReference type="EMBL" id="FOTB01000002">
    <property type="protein sequence ID" value="SFK69178.1"/>
    <property type="molecule type" value="Genomic_DNA"/>
</dbReference>
<evidence type="ECO:0000256" key="3">
    <source>
        <dbReference type="ARBA" id="ARBA00022723"/>
    </source>
</evidence>
<dbReference type="InterPro" id="IPR039556">
    <property type="entry name" value="ICL/PEPM"/>
</dbReference>
<evidence type="ECO:0000256" key="5">
    <source>
        <dbReference type="ARBA" id="ARBA00023239"/>
    </source>
</evidence>
<reference evidence="9" key="2">
    <citation type="submission" date="2015-04" db="EMBL/GenBank/DDBJ databases">
        <title>Complete genome sequence of Salinicoccus halodurans strain H3B36, isolated from the Qaidam basin of China.</title>
        <authorList>
            <person name="Ma Y."/>
            <person name="Jiang K."/>
            <person name="Xue Y."/>
        </authorList>
    </citation>
    <scope>NUCLEOTIDE SEQUENCE [LARGE SCALE GENOMIC DNA]</scope>
    <source>
        <strain evidence="9">H3B36</strain>
    </source>
</reference>
<dbReference type="GO" id="GO:0046872">
    <property type="term" value="F:metal ion binding"/>
    <property type="evidence" value="ECO:0007669"/>
    <property type="project" value="UniProtKB-KW"/>
</dbReference>
<comment type="cofactor">
    <cofactor evidence="1">
        <name>Mg(2+)</name>
        <dbReference type="ChEBI" id="CHEBI:18420"/>
    </cofactor>
</comment>
<evidence type="ECO:0000256" key="1">
    <source>
        <dbReference type="ARBA" id="ARBA00001946"/>
    </source>
</evidence>
<dbReference type="OrthoDB" id="8629576at2"/>
<comment type="catalytic activity">
    <reaction evidence="6">
        <text>(2S,3R)-3-hydroxybutane-1,2,3-tricarboxylate = pyruvate + succinate</text>
        <dbReference type="Rhea" id="RHEA:16809"/>
        <dbReference type="ChEBI" id="CHEBI:15361"/>
        <dbReference type="ChEBI" id="CHEBI:30031"/>
        <dbReference type="ChEBI" id="CHEBI:57429"/>
        <dbReference type="EC" id="4.1.3.30"/>
    </reaction>
</comment>
<dbReference type="Gene3D" id="3.20.20.60">
    <property type="entry name" value="Phosphoenolpyruvate-binding domains"/>
    <property type="match status" value="1"/>
</dbReference>
<dbReference type="Pfam" id="PF13714">
    <property type="entry name" value="PEP_mutase"/>
    <property type="match status" value="1"/>
</dbReference>
<dbReference type="EC" id="4.1.3.30" evidence="6"/>
<evidence type="ECO:0000256" key="2">
    <source>
        <dbReference type="ARBA" id="ARBA00009282"/>
    </source>
</evidence>
<reference evidence="7 9" key="1">
    <citation type="journal article" date="2015" name="Int. J. Syst. Evol. Microbiol.">
        <title>Complete genome sequence of Salinicoccus halodurans H3B36, isolated from the Qaidam Basin in China.</title>
        <authorList>
            <person name="Jiang K."/>
            <person name="Xue Y."/>
            <person name="Ma Y."/>
        </authorList>
    </citation>
    <scope>NUCLEOTIDE SEQUENCE [LARGE SCALE GENOMIC DNA]</scope>
    <source>
        <strain evidence="7 9">H3B36</strain>
    </source>
</reference>
<evidence type="ECO:0000313" key="8">
    <source>
        <dbReference type="EMBL" id="SFK69178.1"/>
    </source>
</evidence>
<dbReference type="KEGG" id="shv:AAT16_12120"/>
<name>A0A0F7D4V0_9STAP</name>
<accession>A0A0F7D4V0</accession>
<protein>
    <recommendedName>
        <fullName evidence="6">Methylisocitrate lyase</fullName>
        <ecNumber evidence="6">4.1.3.30</ecNumber>
    </recommendedName>
</protein>
<gene>
    <name evidence="7" type="ORF">AAT16_12120</name>
    <name evidence="8" type="ORF">SAMN05216235_1209</name>
</gene>
<dbReference type="EMBL" id="CP011366">
    <property type="protein sequence ID" value="AKG74870.1"/>
    <property type="molecule type" value="Genomic_DNA"/>
</dbReference>
<evidence type="ECO:0000256" key="4">
    <source>
        <dbReference type="ARBA" id="ARBA00022842"/>
    </source>
</evidence>
<dbReference type="CDD" id="cd00377">
    <property type="entry name" value="ICL_PEPM"/>
    <property type="match status" value="1"/>
</dbReference>
<dbReference type="GO" id="GO:0019629">
    <property type="term" value="P:propionate catabolic process, 2-methylcitrate cycle"/>
    <property type="evidence" value="ECO:0007669"/>
    <property type="project" value="InterPro"/>
</dbReference>
<dbReference type="InterPro" id="IPR018523">
    <property type="entry name" value="Isocitrate_lyase_ph_CS"/>
</dbReference>
<keyword evidence="9" id="KW-1185">Reference proteome</keyword>
<dbReference type="PANTHER" id="PTHR42905">
    <property type="entry name" value="PHOSPHOENOLPYRUVATE CARBOXYLASE"/>
    <property type="match status" value="1"/>
</dbReference>
<sequence>MTWIIENAKSQQQLASEFMENVKKKNALPVVGAHDGMSSLLARKSGFKHIYLSGGALSASKGIPDIGLLTLEDVAGRAREIIRASNLPLLVDIDNGFGEPLNVARTCLEMVEAKVAAVQIEDQQIPKKCGHLNGKRLIPEPEMVKKIQMIRKVAPTLKIVARSDAYALEGMEDMISRLKAYIEAGADIVFPEAMKTEEDFRHVRKEIDIPVLANMTEFGKTDYIDMATFSEIGINLVIFPVTSLRAAAYNVEEVYKVIHEAGTQKPVLDKLQTRKELYEILRLHEYEDMDSKIDRTVLPDEQEENR</sequence>
<keyword evidence="5 6" id="KW-0456">Lyase</keyword>
<comment type="function">
    <text evidence="6">Catalyzes the thermodynamically favored C-C bond cleavage of (2R,3S)-2-methylisocitrate to yield pyruvate and succinate.</text>
</comment>
<dbReference type="InterPro" id="IPR040442">
    <property type="entry name" value="Pyrv_kinase-like_dom_sf"/>
</dbReference>
<organism evidence="8 10">
    <name type="scientific">Salinicoccus halodurans</name>
    <dbReference type="NCBI Taxonomy" id="407035"/>
    <lineage>
        <taxon>Bacteria</taxon>
        <taxon>Bacillati</taxon>
        <taxon>Bacillota</taxon>
        <taxon>Bacilli</taxon>
        <taxon>Bacillales</taxon>
        <taxon>Staphylococcaceae</taxon>
        <taxon>Salinicoccus</taxon>
    </lineage>
</organism>
<dbReference type="InterPro" id="IPR015813">
    <property type="entry name" value="Pyrv/PenolPyrv_kinase-like_dom"/>
</dbReference>
<evidence type="ECO:0000256" key="6">
    <source>
        <dbReference type="RuleBase" id="RU361121"/>
    </source>
</evidence>
<dbReference type="AlphaFoldDB" id="A0A0F7D4V0"/>
<comment type="pathway">
    <text evidence="6">Organic acid metabolism; propanoate degradation.</text>
</comment>
<dbReference type="RefSeq" id="WP_046791049.1">
    <property type="nucleotide sequence ID" value="NZ_CP011366.1"/>
</dbReference>
<dbReference type="PROSITE" id="PS00161">
    <property type="entry name" value="ISOCITRATE_LYASE"/>
    <property type="match status" value="1"/>
</dbReference>
<dbReference type="Proteomes" id="UP000034029">
    <property type="component" value="Chromosome"/>
</dbReference>
<dbReference type="PANTHER" id="PTHR42905:SF5">
    <property type="entry name" value="CARBOXYVINYL-CARBOXYPHOSPHONATE PHOSPHORYLMUTASE, CHLOROPLASTIC"/>
    <property type="match status" value="1"/>
</dbReference>
<comment type="similarity">
    <text evidence="2 6">Belongs to the isocitrate lyase/PEP mutase superfamily. Methylisocitrate lyase family.</text>
</comment>
<reference evidence="8 10" key="3">
    <citation type="submission" date="2016-10" db="EMBL/GenBank/DDBJ databases">
        <authorList>
            <person name="Varghese N."/>
            <person name="Submissions S."/>
        </authorList>
    </citation>
    <scope>NUCLEOTIDE SEQUENCE [LARGE SCALE GENOMIC DNA]</scope>
    <source>
        <strain evidence="8 10">CGMCC 1.6501</strain>
    </source>
</reference>
<dbReference type="Proteomes" id="UP000183090">
    <property type="component" value="Unassembled WGS sequence"/>
</dbReference>
<evidence type="ECO:0000313" key="9">
    <source>
        <dbReference type="Proteomes" id="UP000034029"/>
    </source>
</evidence>
<proteinExistence type="inferred from homology"/>
<keyword evidence="3" id="KW-0479">Metal-binding</keyword>
<dbReference type="GO" id="GO:0046421">
    <property type="term" value="F:methylisocitrate lyase activity"/>
    <property type="evidence" value="ECO:0007669"/>
    <property type="project" value="UniProtKB-EC"/>
</dbReference>
<keyword evidence="4" id="KW-0460">Magnesium</keyword>
<evidence type="ECO:0000313" key="10">
    <source>
        <dbReference type="Proteomes" id="UP000183090"/>
    </source>
</evidence>